<name>A0A964WZ56_9FLAO</name>
<comment type="caution">
    <text evidence="2">The sequence shown here is derived from an EMBL/GenBank/DDBJ whole genome shotgun (WGS) entry which is preliminary data.</text>
</comment>
<evidence type="ECO:0000313" key="2">
    <source>
        <dbReference type="EMBL" id="NAY93459.1"/>
    </source>
</evidence>
<dbReference type="RefSeq" id="WP_166524870.1">
    <property type="nucleotide sequence ID" value="NZ_JAAABI010000012.1"/>
</dbReference>
<protein>
    <recommendedName>
        <fullName evidence="4">Peptidase S74 domain-containing protein</fullName>
    </recommendedName>
</protein>
<proteinExistence type="predicted"/>
<organism evidence="2 3">
    <name type="scientific">Flagellimonas ochracea</name>
    <dbReference type="NCBI Taxonomy" id="2696472"/>
    <lineage>
        <taxon>Bacteria</taxon>
        <taxon>Pseudomonadati</taxon>
        <taxon>Bacteroidota</taxon>
        <taxon>Flavobacteriia</taxon>
        <taxon>Flavobacteriales</taxon>
        <taxon>Flavobacteriaceae</taxon>
        <taxon>Flagellimonas</taxon>
    </lineage>
</organism>
<keyword evidence="3" id="KW-1185">Reference proteome</keyword>
<gene>
    <name evidence="2" type="ORF">GTQ34_16225</name>
</gene>
<sequence>MDSKLFKVLIAFILPILFYGQYGITYYGYNVATASYNSSYFGEDAGSYGYSNSFFGNRSGDVNYASGGTFVGANSGQNNTNGYDNTFIGRTSGYYNTTGERNVFLGSSAGYNNLTGSNSIFIGFKAGYSETASNRLYIENSDSPTPLVYGKFDTDQIGLNTTNIPTGYTLAVKDKIITEELKIRTYANWPDYVFENGYQMPDLSEVEKYIQAKGHLKDIPTAEEVRKNGFLIGDMNTRLLKKIEELTLYTIAQQKALEEQKQKNWNLEKKYKELEKRLGSLEESIKNLTIKK</sequence>
<dbReference type="Proteomes" id="UP000667650">
    <property type="component" value="Unassembled WGS sequence"/>
</dbReference>
<reference evidence="2" key="1">
    <citation type="submission" date="2020-01" db="EMBL/GenBank/DDBJ databases">
        <title>Muricauda ochracea sp. nov., isolated from a tidal flat of Garorim bay in Korea.</title>
        <authorList>
            <person name="Kim D."/>
            <person name="Yoo Y."/>
            <person name="Kim J.-J."/>
        </authorList>
    </citation>
    <scope>NUCLEOTIDE SEQUENCE</scope>
    <source>
        <strain evidence="2">JGD-17</strain>
    </source>
</reference>
<dbReference type="EMBL" id="JAAABI010000012">
    <property type="protein sequence ID" value="NAY93459.1"/>
    <property type="molecule type" value="Genomic_DNA"/>
</dbReference>
<feature type="coiled-coil region" evidence="1">
    <location>
        <begin position="257"/>
        <end position="291"/>
    </location>
</feature>
<evidence type="ECO:0000313" key="3">
    <source>
        <dbReference type="Proteomes" id="UP000667650"/>
    </source>
</evidence>
<dbReference type="AlphaFoldDB" id="A0A964WZ56"/>
<evidence type="ECO:0000256" key="1">
    <source>
        <dbReference type="SAM" id="Coils"/>
    </source>
</evidence>
<evidence type="ECO:0008006" key="4">
    <source>
        <dbReference type="Google" id="ProtNLM"/>
    </source>
</evidence>
<keyword evidence="1" id="KW-0175">Coiled coil</keyword>
<accession>A0A964WZ56</accession>